<sequence>MKRRGFTLLELILAMVVLGVLASAVFPTTRHMVKRQKEVELRRALLEMRTAIDRFKKAHDEGLIEVRDLRQFGYPKDFEQLVDGVPFKKDPGQTVRFLRRIPVDPMTGEREWGMRSVQDEPDTQSWGRENVFDVYSLSDGVSLDGEDYGEW</sequence>
<dbReference type="NCBIfam" id="TIGR02532">
    <property type="entry name" value="IV_pilin_GFxxxE"/>
    <property type="match status" value="1"/>
</dbReference>
<evidence type="ECO:0000256" key="1">
    <source>
        <dbReference type="ARBA" id="ARBA00022481"/>
    </source>
</evidence>
<dbReference type="GO" id="GO:0015628">
    <property type="term" value="P:protein secretion by the type II secretion system"/>
    <property type="evidence" value="ECO:0007669"/>
    <property type="project" value="InterPro"/>
</dbReference>
<reference evidence="2" key="1">
    <citation type="submission" date="2021-03" db="EMBL/GenBank/DDBJ databases">
        <authorList>
            <person name="Wang G."/>
        </authorList>
    </citation>
    <scope>NUCLEOTIDE SEQUENCE</scope>
    <source>
        <strain evidence="2">KCTC 12899</strain>
    </source>
</reference>
<dbReference type="SUPFAM" id="SSF54523">
    <property type="entry name" value="Pili subunits"/>
    <property type="match status" value="1"/>
</dbReference>
<dbReference type="EMBL" id="JAFREP010000004">
    <property type="protein sequence ID" value="MBO1318117.1"/>
    <property type="molecule type" value="Genomic_DNA"/>
</dbReference>
<dbReference type="Proteomes" id="UP000664417">
    <property type="component" value="Unassembled WGS sequence"/>
</dbReference>
<dbReference type="GO" id="GO:0015627">
    <property type="term" value="C:type II protein secretion system complex"/>
    <property type="evidence" value="ECO:0007669"/>
    <property type="project" value="InterPro"/>
</dbReference>
<dbReference type="PRINTS" id="PR00813">
    <property type="entry name" value="BCTERIALGSPG"/>
</dbReference>
<comment type="caution">
    <text evidence="2">The sequence shown here is derived from an EMBL/GenBank/DDBJ whole genome shotgun (WGS) entry which is preliminary data.</text>
</comment>
<dbReference type="Pfam" id="PF07963">
    <property type="entry name" value="N_methyl"/>
    <property type="match status" value="1"/>
</dbReference>
<dbReference type="RefSeq" id="WP_207857716.1">
    <property type="nucleotide sequence ID" value="NZ_JAFREP010000004.1"/>
</dbReference>
<dbReference type="InterPro" id="IPR012902">
    <property type="entry name" value="N_methyl_site"/>
</dbReference>
<name>A0A8J7Q4U3_9BACT</name>
<proteinExistence type="predicted"/>
<dbReference type="Gene3D" id="3.30.700.10">
    <property type="entry name" value="Glycoprotein, Type 4 Pilin"/>
    <property type="match status" value="1"/>
</dbReference>
<keyword evidence="1" id="KW-0488">Methylation</keyword>
<dbReference type="InterPro" id="IPR045584">
    <property type="entry name" value="Pilin-like"/>
</dbReference>
<evidence type="ECO:0000313" key="3">
    <source>
        <dbReference type="Proteomes" id="UP000664417"/>
    </source>
</evidence>
<keyword evidence="3" id="KW-1185">Reference proteome</keyword>
<dbReference type="AlphaFoldDB" id="A0A8J7Q4U3"/>
<dbReference type="InterPro" id="IPR000983">
    <property type="entry name" value="Bac_GSPG_pilin"/>
</dbReference>
<dbReference type="PROSITE" id="PS00409">
    <property type="entry name" value="PROKAR_NTER_METHYL"/>
    <property type="match status" value="1"/>
</dbReference>
<evidence type="ECO:0000313" key="2">
    <source>
        <dbReference type="EMBL" id="MBO1318117.1"/>
    </source>
</evidence>
<protein>
    <submittedName>
        <fullName evidence="2">Type II secretion system protein</fullName>
    </submittedName>
</protein>
<organism evidence="2 3">
    <name type="scientific">Acanthopleuribacter pedis</name>
    <dbReference type="NCBI Taxonomy" id="442870"/>
    <lineage>
        <taxon>Bacteria</taxon>
        <taxon>Pseudomonadati</taxon>
        <taxon>Acidobacteriota</taxon>
        <taxon>Holophagae</taxon>
        <taxon>Acanthopleuribacterales</taxon>
        <taxon>Acanthopleuribacteraceae</taxon>
        <taxon>Acanthopleuribacter</taxon>
    </lineage>
</organism>
<accession>A0A8J7Q4U3</accession>
<gene>
    <name evidence="2" type="ORF">J3U88_06605</name>
</gene>